<comment type="catalytic activity">
    <reaction evidence="8">
        <text>L-seryl-[protein] + ATP = O-phospho-L-seryl-[protein] + ADP + H(+)</text>
        <dbReference type="Rhea" id="RHEA:17989"/>
        <dbReference type="Rhea" id="RHEA-COMP:9863"/>
        <dbReference type="Rhea" id="RHEA-COMP:11604"/>
        <dbReference type="ChEBI" id="CHEBI:15378"/>
        <dbReference type="ChEBI" id="CHEBI:29999"/>
        <dbReference type="ChEBI" id="CHEBI:30616"/>
        <dbReference type="ChEBI" id="CHEBI:83421"/>
        <dbReference type="ChEBI" id="CHEBI:456216"/>
        <dbReference type="EC" id="2.7.11.1"/>
    </reaction>
</comment>
<dbReference type="InterPro" id="IPR050660">
    <property type="entry name" value="NEK_Ser/Thr_kinase"/>
</dbReference>
<keyword evidence="2 11" id="KW-0723">Serine/threonine-protein kinase</keyword>
<evidence type="ECO:0000256" key="2">
    <source>
        <dbReference type="ARBA" id="ARBA00022527"/>
    </source>
</evidence>
<organism evidence="11">
    <name type="scientific">Pseudogymnoascus destructans</name>
    <dbReference type="NCBI Taxonomy" id="655981"/>
    <lineage>
        <taxon>Eukaryota</taxon>
        <taxon>Fungi</taxon>
        <taxon>Dikarya</taxon>
        <taxon>Ascomycota</taxon>
        <taxon>Pezizomycotina</taxon>
        <taxon>Leotiomycetes</taxon>
        <taxon>Thelebolales</taxon>
        <taxon>Thelebolaceae</taxon>
        <taxon>Pseudogymnoascus</taxon>
    </lineage>
</organism>
<evidence type="ECO:0000313" key="11">
    <source>
        <dbReference type="EMBL" id="OAF59557.1"/>
    </source>
</evidence>
<dbReference type="Pfam" id="PF00069">
    <property type="entry name" value="Pkinase"/>
    <property type="match status" value="1"/>
</dbReference>
<dbReference type="Proteomes" id="UP000077154">
    <property type="component" value="Unassembled WGS sequence"/>
</dbReference>
<dbReference type="OrthoDB" id="310217at2759"/>
<feature type="compositionally biased region" description="Low complexity" evidence="9">
    <location>
        <begin position="510"/>
        <end position="522"/>
    </location>
</feature>
<name>A0A177ABU1_9PEZI</name>
<dbReference type="InterPro" id="IPR011009">
    <property type="entry name" value="Kinase-like_dom_sf"/>
</dbReference>
<protein>
    <recommendedName>
        <fullName evidence="1">non-specific serine/threonine protein kinase</fullName>
        <ecNumber evidence="1">2.7.11.1</ecNumber>
    </recommendedName>
</protein>
<evidence type="ECO:0000256" key="9">
    <source>
        <dbReference type="SAM" id="MobiDB-lite"/>
    </source>
</evidence>
<dbReference type="PROSITE" id="PS50011">
    <property type="entry name" value="PROTEIN_KINASE_DOM"/>
    <property type="match status" value="1"/>
</dbReference>
<evidence type="ECO:0000256" key="6">
    <source>
        <dbReference type="ARBA" id="ARBA00022840"/>
    </source>
</evidence>
<evidence type="ECO:0000256" key="4">
    <source>
        <dbReference type="ARBA" id="ARBA00022741"/>
    </source>
</evidence>
<dbReference type="AlphaFoldDB" id="A0A177ABU1"/>
<sequence>MALWLHSKWGTTPINTKNYRAIRDRKISAFQWNQVGNPPEGLIGDSAETLIDEADPRASDWLYGSDKWNKSFPEGWVAIRVLGAGGYGIAGHWRYEAEGAHKMGYVQGEIHDIVVKQASAVTSKGLINEAFIMEMLTKTGSRHFPQIYGRIHRDVGQQDRVSVDQKRREVHRIFMEFCAGGSLAAYINDSSYHGNLTPETDLWSWFHCFAKAIVVLERGHEQDSESRFSRREPWGHEREVVHFDIKPDNALITVRDNDEHIGAKRVVISDFGISEVLPNERNGPHRDHDVILKEYEEVGTVIFRAPEQQGKLPRARRRYAACTNIFQIGCIMYCLMQTNIFPDYDPPTWTTLTGRNKMHRTMGGQDLELETRLSRTLRGLAAECLHLDPRYRPTAVELLRRTRDGLKRINPWGATASKIYEKLKPVDTLMLDRWFGQNPSVVWPQRIPEMEEVVNLRRRQAHQVDLAKKYTPQNPPTANNQGGNPPGGPATGQNPPPAGNQGADPPPGPTTGQNPPVNNNQPRAPPAAGPSGTTQAQQPSANTEPVVHHKPWPGDKFTQPIDILDGKVPRKSKPAAAGNAPPKEPDWGKVVKGIKCPPPAKVPRPQKRPSQGPAPDPKRSRQSEPAPIRQIDMMNNWLHSVDLNRAAVPVPQPPTAEQDFLMPVRIWPGPLPNPADEPVAQMRIFAIPISATIRDLLRVMTADESSGVALAVRCRFARPGTPQELPLSKPLADLGYGPAPRVRSAHLECFRKMATPAFVPGGLARSLLLTIYIKPTPGVEDRVGQLTLKVAYQMTIMRLKKAVIDNAMRPDFRVPSQLMMHYGGDDPQARDFPDYRTIRSFFDGEGEGEDVHGKIWCSLRPQGQGGSGSGRPVPFDKVYTPPRYRNNRRFL</sequence>
<reference evidence="11" key="1">
    <citation type="submission" date="2016-03" db="EMBL/GenBank/DDBJ databases">
        <title>Updated assembly of Pseudogymnoascus destructans, the fungus causing white-nose syndrome of bats.</title>
        <authorList>
            <person name="Palmer J.M."/>
            <person name="Drees K.P."/>
            <person name="Foster J.T."/>
            <person name="Lindner D.L."/>
        </authorList>
    </citation>
    <scope>NUCLEOTIDE SEQUENCE [LARGE SCALE GENOMIC DNA]</scope>
    <source>
        <strain evidence="11">20631-21</strain>
    </source>
</reference>
<dbReference type="SUPFAM" id="SSF56112">
    <property type="entry name" value="Protein kinase-like (PK-like)"/>
    <property type="match status" value="1"/>
</dbReference>
<feature type="compositionally biased region" description="Polar residues" evidence="9">
    <location>
        <begin position="531"/>
        <end position="543"/>
    </location>
</feature>
<keyword evidence="3" id="KW-0808">Transferase</keyword>
<proteinExistence type="predicted"/>
<dbReference type="EMBL" id="KV441393">
    <property type="protein sequence ID" value="OAF59557.1"/>
    <property type="molecule type" value="Genomic_DNA"/>
</dbReference>
<dbReference type="SMART" id="SM00220">
    <property type="entry name" value="S_TKc"/>
    <property type="match status" value="1"/>
</dbReference>
<dbReference type="EC" id="2.7.11.1" evidence="1"/>
<dbReference type="PANTHER" id="PTHR43671">
    <property type="entry name" value="SERINE/THREONINE-PROTEIN KINASE NEK"/>
    <property type="match status" value="1"/>
</dbReference>
<keyword evidence="4" id="KW-0547">Nucleotide-binding</keyword>
<feature type="region of interest" description="Disordered" evidence="9">
    <location>
        <begin position="469"/>
        <end position="628"/>
    </location>
</feature>
<dbReference type="GO" id="GO:0005524">
    <property type="term" value="F:ATP binding"/>
    <property type="evidence" value="ECO:0007669"/>
    <property type="project" value="UniProtKB-KW"/>
</dbReference>
<evidence type="ECO:0000256" key="5">
    <source>
        <dbReference type="ARBA" id="ARBA00022777"/>
    </source>
</evidence>
<dbReference type="PANTHER" id="PTHR43671:SF98">
    <property type="entry name" value="SERINE_THREONINE-PROTEIN KINASE NEK11"/>
    <property type="match status" value="1"/>
</dbReference>
<evidence type="ECO:0000256" key="8">
    <source>
        <dbReference type="ARBA" id="ARBA00048679"/>
    </source>
</evidence>
<keyword evidence="5 11" id="KW-0418">Kinase</keyword>
<evidence type="ECO:0000256" key="3">
    <source>
        <dbReference type="ARBA" id="ARBA00022679"/>
    </source>
</evidence>
<evidence type="ECO:0000259" key="10">
    <source>
        <dbReference type="PROSITE" id="PS50011"/>
    </source>
</evidence>
<dbReference type="RefSeq" id="XP_024324840.1">
    <property type="nucleotide sequence ID" value="XM_024467464.1"/>
</dbReference>
<accession>A0A177ABU1</accession>
<dbReference type="VEuPathDB" id="FungiDB:GMDG_06246"/>
<feature type="region of interest" description="Disordered" evidence="9">
    <location>
        <begin position="861"/>
        <end position="880"/>
    </location>
</feature>
<comment type="catalytic activity">
    <reaction evidence="7">
        <text>L-threonyl-[protein] + ATP = O-phospho-L-threonyl-[protein] + ADP + H(+)</text>
        <dbReference type="Rhea" id="RHEA:46608"/>
        <dbReference type="Rhea" id="RHEA-COMP:11060"/>
        <dbReference type="Rhea" id="RHEA-COMP:11605"/>
        <dbReference type="ChEBI" id="CHEBI:15378"/>
        <dbReference type="ChEBI" id="CHEBI:30013"/>
        <dbReference type="ChEBI" id="CHEBI:30616"/>
        <dbReference type="ChEBI" id="CHEBI:61977"/>
        <dbReference type="ChEBI" id="CHEBI:456216"/>
        <dbReference type="EC" id="2.7.11.1"/>
    </reaction>
</comment>
<dbReference type="GeneID" id="36286896"/>
<feature type="domain" description="Protein kinase" evidence="10">
    <location>
        <begin position="76"/>
        <end position="413"/>
    </location>
</feature>
<keyword evidence="6" id="KW-0067">ATP-binding</keyword>
<evidence type="ECO:0000256" key="1">
    <source>
        <dbReference type="ARBA" id="ARBA00012513"/>
    </source>
</evidence>
<dbReference type="GO" id="GO:0004674">
    <property type="term" value="F:protein serine/threonine kinase activity"/>
    <property type="evidence" value="ECO:0007669"/>
    <property type="project" value="UniProtKB-KW"/>
</dbReference>
<gene>
    <name evidence="11" type="primary">KIN3_2</name>
    <name evidence="11" type="ORF">VC83_03822</name>
</gene>
<dbReference type="InterPro" id="IPR000719">
    <property type="entry name" value="Prot_kinase_dom"/>
</dbReference>
<feature type="compositionally biased region" description="Pro residues" evidence="9">
    <location>
        <begin position="494"/>
        <end position="509"/>
    </location>
</feature>
<evidence type="ECO:0000256" key="7">
    <source>
        <dbReference type="ARBA" id="ARBA00047899"/>
    </source>
</evidence>
<dbReference type="eggNOG" id="KOG4645">
    <property type="taxonomic scope" value="Eukaryota"/>
</dbReference>
<dbReference type="Gene3D" id="1.10.510.10">
    <property type="entry name" value="Transferase(Phosphotransferase) domain 1"/>
    <property type="match status" value="1"/>
</dbReference>